<dbReference type="InterPro" id="IPR013563">
    <property type="entry name" value="Oligopep_ABC_C"/>
</dbReference>
<evidence type="ECO:0000313" key="10">
    <source>
        <dbReference type="Proteomes" id="UP000035444"/>
    </source>
</evidence>
<sequence>MSDIILEVKDLSVTFSTPEGPVNAVNNMNFTIKAGEALGVVGESGSGKSQTFLAIMGLLASNGTTTGSAKLLGRELIGLSADELNKIRGQSMSMIFQDPMTSLNPYLKVSKQLTEVLVLHKGMGEQAARAEALNMLDKVGIPEAEKRFDMYPHEFSGGMRQRVMIAMALLCEPALLIADEPTTALDVTIQAQILDLMRKLKSEFNTAIVMITHDLGVVAGLCDTLNVMYAGRIVERSSVDEVFSAPRHPYSQGLLASTPRLDEKTHDNELVTIPGQPPNLQRLPQGCAFAPRCIHVQDRCLCDRPPLFETPSGSHNACYREEDAA</sequence>
<dbReference type="SUPFAM" id="SSF52540">
    <property type="entry name" value="P-loop containing nucleoside triphosphate hydrolases"/>
    <property type="match status" value="1"/>
</dbReference>
<dbReference type="FunFam" id="3.40.50.300:FF:000016">
    <property type="entry name" value="Oligopeptide ABC transporter ATP-binding component"/>
    <property type="match status" value="1"/>
</dbReference>
<dbReference type="SMART" id="SM00382">
    <property type="entry name" value="AAA"/>
    <property type="match status" value="1"/>
</dbReference>
<dbReference type="EMBL" id="LAQL01000017">
    <property type="protein sequence ID" value="KLN59317.1"/>
    <property type="molecule type" value="Genomic_DNA"/>
</dbReference>
<dbReference type="Pfam" id="PF00005">
    <property type="entry name" value="ABC_tran"/>
    <property type="match status" value="1"/>
</dbReference>
<dbReference type="AlphaFoldDB" id="A0A0H2MEZ0"/>
<evidence type="ECO:0000256" key="1">
    <source>
        <dbReference type="ARBA" id="ARBA00004417"/>
    </source>
</evidence>
<dbReference type="GO" id="GO:0016887">
    <property type="term" value="F:ATP hydrolysis activity"/>
    <property type="evidence" value="ECO:0007669"/>
    <property type="project" value="InterPro"/>
</dbReference>
<dbReference type="PANTHER" id="PTHR43297">
    <property type="entry name" value="OLIGOPEPTIDE TRANSPORT ATP-BINDING PROTEIN APPD"/>
    <property type="match status" value="1"/>
</dbReference>
<organism evidence="9 10">
    <name type="scientific">Kiloniella spongiae</name>
    <dbReference type="NCBI Taxonomy" id="1489064"/>
    <lineage>
        <taxon>Bacteria</taxon>
        <taxon>Pseudomonadati</taxon>
        <taxon>Pseudomonadota</taxon>
        <taxon>Alphaproteobacteria</taxon>
        <taxon>Rhodospirillales</taxon>
        <taxon>Kiloniellaceae</taxon>
        <taxon>Kiloniella</taxon>
    </lineage>
</organism>
<evidence type="ECO:0000256" key="7">
    <source>
        <dbReference type="ARBA" id="ARBA00023136"/>
    </source>
</evidence>
<evidence type="ECO:0000256" key="5">
    <source>
        <dbReference type="ARBA" id="ARBA00022741"/>
    </source>
</evidence>
<evidence type="ECO:0000313" key="9">
    <source>
        <dbReference type="EMBL" id="KLN59317.1"/>
    </source>
</evidence>
<dbReference type="GO" id="GO:0005886">
    <property type="term" value="C:plasma membrane"/>
    <property type="evidence" value="ECO:0007669"/>
    <property type="project" value="UniProtKB-SubCell"/>
</dbReference>
<gene>
    <name evidence="9" type="primary">oppD</name>
    <name evidence="9" type="ORF">WH96_18590</name>
</gene>
<dbReference type="PANTHER" id="PTHR43297:SF7">
    <property type="entry name" value="D,D-DIPEPTIDE TRANSPORT ATP-BINDING PROTEIN DDPD-RELATED"/>
    <property type="match status" value="1"/>
</dbReference>
<dbReference type="CDD" id="cd03257">
    <property type="entry name" value="ABC_NikE_OppD_transporters"/>
    <property type="match status" value="1"/>
</dbReference>
<evidence type="ECO:0000256" key="6">
    <source>
        <dbReference type="ARBA" id="ARBA00022840"/>
    </source>
</evidence>
<keyword evidence="10" id="KW-1185">Reference proteome</keyword>
<dbReference type="Gene3D" id="3.40.50.300">
    <property type="entry name" value="P-loop containing nucleotide triphosphate hydrolases"/>
    <property type="match status" value="1"/>
</dbReference>
<evidence type="ECO:0000259" key="8">
    <source>
        <dbReference type="PROSITE" id="PS50893"/>
    </source>
</evidence>
<keyword evidence="5" id="KW-0547">Nucleotide-binding</keyword>
<dbReference type="GO" id="GO:0005524">
    <property type="term" value="F:ATP binding"/>
    <property type="evidence" value="ECO:0007669"/>
    <property type="project" value="UniProtKB-KW"/>
</dbReference>
<name>A0A0H2MEZ0_9PROT</name>
<dbReference type="InterPro" id="IPR003439">
    <property type="entry name" value="ABC_transporter-like_ATP-bd"/>
</dbReference>
<protein>
    <submittedName>
        <fullName evidence="9">Oligopeptide transporter ATP-binding component</fullName>
    </submittedName>
</protein>
<keyword evidence="7" id="KW-0472">Membrane</keyword>
<comment type="similarity">
    <text evidence="2">Belongs to the ABC transporter superfamily.</text>
</comment>
<dbReference type="InterPro" id="IPR050388">
    <property type="entry name" value="ABC_Ni/Peptide_Import"/>
</dbReference>
<dbReference type="PROSITE" id="PS50893">
    <property type="entry name" value="ABC_TRANSPORTER_2"/>
    <property type="match status" value="1"/>
</dbReference>
<keyword evidence="4" id="KW-1003">Cell membrane</keyword>
<dbReference type="PROSITE" id="PS00211">
    <property type="entry name" value="ABC_TRANSPORTER_1"/>
    <property type="match status" value="1"/>
</dbReference>
<dbReference type="Proteomes" id="UP000035444">
    <property type="component" value="Unassembled WGS sequence"/>
</dbReference>
<dbReference type="InterPro" id="IPR017871">
    <property type="entry name" value="ABC_transporter-like_CS"/>
</dbReference>
<evidence type="ECO:0000256" key="3">
    <source>
        <dbReference type="ARBA" id="ARBA00022448"/>
    </source>
</evidence>
<dbReference type="RefSeq" id="WP_047765729.1">
    <property type="nucleotide sequence ID" value="NZ_LAQL01000017.1"/>
</dbReference>
<dbReference type="PATRIC" id="fig|1489064.4.peg.726"/>
<dbReference type="GO" id="GO:0055085">
    <property type="term" value="P:transmembrane transport"/>
    <property type="evidence" value="ECO:0007669"/>
    <property type="project" value="UniProtKB-ARBA"/>
</dbReference>
<dbReference type="GO" id="GO:0015833">
    <property type="term" value="P:peptide transport"/>
    <property type="evidence" value="ECO:0007669"/>
    <property type="project" value="InterPro"/>
</dbReference>
<dbReference type="Pfam" id="PF08352">
    <property type="entry name" value="oligo_HPY"/>
    <property type="match status" value="1"/>
</dbReference>
<evidence type="ECO:0000256" key="2">
    <source>
        <dbReference type="ARBA" id="ARBA00005417"/>
    </source>
</evidence>
<dbReference type="InterPro" id="IPR003593">
    <property type="entry name" value="AAA+_ATPase"/>
</dbReference>
<dbReference type="STRING" id="1489064.WH96_18590"/>
<accession>A0A0H2MEZ0</accession>
<dbReference type="OrthoDB" id="37801at2"/>
<keyword evidence="3" id="KW-0813">Transport</keyword>
<feature type="domain" description="ABC transporter" evidence="8">
    <location>
        <begin position="6"/>
        <end position="255"/>
    </location>
</feature>
<dbReference type="NCBIfam" id="TIGR01727">
    <property type="entry name" value="oligo_HPY"/>
    <property type="match status" value="1"/>
</dbReference>
<dbReference type="InterPro" id="IPR027417">
    <property type="entry name" value="P-loop_NTPase"/>
</dbReference>
<comment type="caution">
    <text evidence="9">The sequence shown here is derived from an EMBL/GenBank/DDBJ whole genome shotgun (WGS) entry which is preliminary data.</text>
</comment>
<evidence type="ECO:0000256" key="4">
    <source>
        <dbReference type="ARBA" id="ARBA00022475"/>
    </source>
</evidence>
<keyword evidence="6 9" id="KW-0067">ATP-binding</keyword>
<reference evidence="9 10" key="1">
    <citation type="submission" date="2015-03" db="EMBL/GenBank/DDBJ databases">
        <title>Genome Sequence of Kiloniella spongiae MEBiC09566, isolated from a marine sponge.</title>
        <authorList>
            <person name="Shao Z."/>
            <person name="Wang L."/>
            <person name="Li X."/>
        </authorList>
    </citation>
    <scope>NUCLEOTIDE SEQUENCE [LARGE SCALE GENOMIC DNA]</scope>
    <source>
        <strain evidence="9 10">MEBiC09566</strain>
    </source>
</reference>
<proteinExistence type="inferred from homology"/>
<comment type="subcellular location">
    <subcellularLocation>
        <location evidence="1">Cell inner membrane</location>
        <topology evidence="1">Peripheral membrane protein</topology>
    </subcellularLocation>
</comment>